<feature type="domain" description="Signal transduction histidine kinase internal region" evidence="2">
    <location>
        <begin position="172"/>
        <end position="251"/>
    </location>
</feature>
<keyword evidence="1" id="KW-0812">Transmembrane</keyword>
<feature type="transmembrane region" description="Helical" evidence="1">
    <location>
        <begin position="88"/>
        <end position="111"/>
    </location>
</feature>
<dbReference type="Proteomes" id="UP001500841">
    <property type="component" value="Unassembled WGS sequence"/>
</dbReference>
<comment type="caution">
    <text evidence="3">The sequence shown here is derived from an EMBL/GenBank/DDBJ whole genome shotgun (WGS) entry which is preliminary data.</text>
</comment>
<evidence type="ECO:0000313" key="4">
    <source>
        <dbReference type="Proteomes" id="UP001500841"/>
    </source>
</evidence>
<dbReference type="InterPro" id="IPR010559">
    <property type="entry name" value="Sig_transdc_His_kin_internal"/>
</dbReference>
<organism evidence="3 4">
    <name type="scientific">Mucilaginibacter panaciglaebae</name>
    <dbReference type="NCBI Taxonomy" id="502331"/>
    <lineage>
        <taxon>Bacteria</taxon>
        <taxon>Pseudomonadati</taxon>
        <taxon>Bacteroidota</taxon>
        <taxon>Sphingobacteriia</taxon>
        <taxon>Sphingobacteriales</taxon>
        <taxon>Sphingobacteriaceae</taxon>
        <taxon>Mucilaginibacter</taxon>
    </lineage>
</organism>
<name>A0ABP7WPI1_9SPHI</name>
<evidence type="ECO:0000256" key="1">
    <source>
        <dbReference type="SAM" id="Phobius"/>
    </source>
</evidence>
<dbReference type="Pfam" id="PF06580">
    <property type="entry name" value="His_kinase"/>
    <property type="match status" value="1"/>
</dbReference>
<sequence>MSAVINCINLTYKHNVLAVTQSLTFQKLRLAFIACGLAWAGLQAYIIHSFGFEWFTALTDSLVSSVLLAAACWLINNNLRYYQPGKGSYANILIWIVALAAAATAGCRYILPFINGGAIYANFMSQSLVIRFFTAFLAIGWMAMISMIWYSQIDQKENERRKAEAEQLAREAELYNLRQQLQPHFLFNSLNSINALIGFKPDQARKMIHQLSDFLRGTLKKDDQLQVSLTEELQHLNLYLEIEKVRFGHRLKTEISCDEQCGECVMPAMLLQPLVENAIKFGLYDTTEEVVVSIRAELEGNYLELIVQNPYDPKTSRPRQGTGFGLSGVQRRLYLLYARNDLMETHTNDNIFTTIIKIPQ</sequence>
<keyword evidence="1" id="KW-0472">Membrane</keyword>
<gene>
    <name evidence="3" type="ORF">GCM10022392_14810</name>
</gene>
<reference evidence="4" key="1">
    <citation type="journal article" date="2019" name="Int. J. Syst. Evol. Microbiol.">
        <title>The Global Catalogue of Microorganisms (GCM) 10K type strain sequencing project: providing services to taxonomists for standard genome sequencing and annotation.</title>
        <authorList>
            <consortium name="The Broad Institute Genomics Platform"/>
            <consortium name="The Broad Institute Genome Sequencing Center for Infectious Disease"/>
            <person name="Wu L."/>
            <person name="Ma J."/>
        </authorList>
    </citation>
    <scope>NUCLEOTIDE SEQUENCE [LARGE SCALE GENOMIC DNA]</scope>
    <source>
        <strain evidence="4">JCM 17085</strain>
    </source>
</reference>
<feature type="transmembrane region" description="Helical" evidence="1">
    <location>
        <begin position="54"/>
        <end position="76"/>
    </location>
</feature>
<dbReference type="EMBL" id="BAABCV010000004">
    <property type="protein sequence ID" value="GAA4093402.1"/>
    <property type="molecule type" value="Genomic_DNA"/>
</dbReference>
<dbReference type="PANTHER" id="PTHR34220:SF7">
    <property type="entry name" value="SENSOR HISTIDINE KINASE YPDA"/>
    <property type="match status" value="1"/>
</dbReference>
<proteinExistence type="predicted"/>
<dbReference type="PANTHER" id="PTHR34220">
    <property type="entry name" value="SENSOR HISTIDINE KINASE YPDA"/>
    <property type="match status" value="1"/>
</dbReference>
<dbReference type="InterPro" id="IPR050640">
    <property type="entry name" value="Bact_2-comp_sensor_kinase"/>
</dbReference>
<keyword evidence="1" id="KW-1133">Transmembrane helix</keyword>
<evidence type="ECO:0000313" key="3">
    <source>
        <dbReference type="EMBL" id="GAA4093402.1"/>
    </source>
</evidence>
<evidence type="ECO:0000259" key="2">
    <source>
        <dbReference type="Pfam" id="PF06580"/>
    </source>
</evidence>
<feature type="transmembrane region" description="Helical" evidence="1">
    <location>
        <begin position="30"/>
        <end position="48"/>
    </location>
</feature>
<accession>A0ABP7WPI1</accession>
<protein>
    <recommendedName>
        <fullName evidence="2">Signal transduction histidine kinase internal region domain-containing protein</fullName>
    </recommendedName>
</protein>
<dbReference type="SUPFAM" id="SSF55874">
    <property type="entry name" value="ATPase domain of HSP90 chaperone/DNA topoisomerase II/histidine kinase"/>
    <property type="match status" value="1"/>
</dbReference>
<dbReference type="InterPro" id="IPR036890">
    <property type="entry name" value="HATPase_C_sf"/>
</dbReference>
<feature type="transmembrane region" description="Helical" evidence="1">
    <location>
        <begin position="131"/>
        <end position="151"/>
    </location>
</feature>
<dbReference type="Gene3D" id="3.30.565.10">
    <property type="entry name" value="Histidine kinase-like ATPase, C-terminal domain"/>
    <property type="match status" value="1"/>
</dbReference>
<keyword evidence="4" id="KW-1185">Reference proteome</keyword>